<protein>
    <submittedName>
        <fullName evidence="2">Uncharacterized protein</fullName>
    </submittedName>
</protein>
<accession>A0A3N8QZT1</accession>
<feature type="region of interest" description="Disordered" evidence="1">
    <location>
        <begin position="50"/>
        <end position="81"/>
    </location>
</feature>
<name>A0A3N8QZT1_9BURK</name>
<evidence type="ECO:0000313" key="2">
    <source>
        <dbReference type="EMBL" id="RQT29280.1"/>
    </source>
</evidence>
<sequence>MIAALFDEIMVCHLMAHNNAHRIMEYHESIRHIKQKAAGMVCRRPSVSNFARRPRARDSVNCRRLPRSAPRAPPMPVRKPV</sequence>
<organism evidence="2 3">
    <name type="scientific">Burkholderia contaminans</name>
    <dbReference type="NCBI Taxonomy" id="488447"/>
    <lineage>
        <taxon>Bacteria</taxon>
        <taxon>Pseudomonadati</taxon>
        <taxon>Pseudomonadota</taxon>
        <taxon>Betaproteobacteria</taxon>
        <taxon>Burkholderiales</taxon>
        <taxon>Burkholderiaceae</taxon>
        <taxon>Burkholderia</taxon>
        <taxon>Burkholderia cepacia complex</taxon>
    </lineage>
</organism>
<feature type="compositionally biased region" description="Pro residues" evidence="1">
    <location>
        <begin position="71"/>
        <end position="81"/>
    </location>
</feature>
<dbReference type="EMBL" id="QTQX01000008">
    <property type="protein sequence ID" value="RQT29280.1"/>
    <property type="molecule type" value="Genomic_DNA"/>
</dbReference>
<comment type="caution">
    <text evidence="2">The sequence shown here is derived from an EMBL/GenBank/DDBJ whole genome shotgun (WGS) entry which is preliminary data.</text>
</comment>
<gene>
    <name evidence="2" type="ORF">DF037_15110</name>
</gene>
<dbReference type="Proteomes" id="UP000269271">
    <property type="component" value="Unassembled WGS sequence"/>
</dbReference>
<proteinExistence type="predicted"/>
<reference evidence="2 3" key="1">
    <citation type="submission" date="2018-08" db="EMBL/GenBank/DDBJ databases">
        <title>Comparative analysis of Burkholderia isolates from Puerto Rico.</title>
        <authorList>
            <person name="Hall C."/>
            <person name="Sahl J."/>
            <person name="Wagner D."/>
        </authorList>
    </citation>
    <scope>NUCLEOTIDE SEQUENCE [LARGE SCALE GENOMIC DNA]</scope>
    <source>
        <strain evidence="2 3">Bp9001</strain>
    </source>
</reference>
<evidence type="ECO:0000256" key="1">
    <source>
        <dbReference type="SAM" id="MobiDB-lite"/>
    </source>
</evidence>
<dbReference type="AlphaFoldDB" id="A0A3N8QZT1"/>
<evidence type="ECO:0000313" key="3">
    <source>
        <dbReference type="Proteomes" id="UP000269271"/>
    </source>
</evidence>